<keyword evidence="2" id="KW-0223">Dioxygenase</keyword>
<name>A0ABV2ZU50_9ACTN</name>
<proteinExistence type="predicted"/>
<dbReference type="CDD" id="cd20302">
    <property type="entry name" value="cupin_DAD"/>
    <property type="match status" value="1"/>
</dbReference>
<protein>
    <submittedName>
        <fullName evidence="2">2,4'-dihydroxyacetophenone dioxygenase family protein</fullName>
    </submittedName>
</protein>
<dbReference type="Gene3D" id="2.60.120.10">
    <property type="entry name" value="Jelly Rolls"/>
    <property type="match status" value="1"/>
</dbReference>
<feature type="domain" description="ChrR-like cupin" evidence="1">
    <location>
        <begin position="33"/>
        <end position="131"/>
    </location>
</feature>
<dbReference type="InterPro" id="IPR014710">
    <property type="entry name" value="RmlC-like_jellyroll"/>
</dbReference>
<dbReference type="RefSeq" id="WP_361707980.1">
    <property type="nucleotide sequence ID" value="NZ_JBEZVE010000025.1"/>
</dbReference>
<dbReference type="Pfam" id="PF12973">
    <property type="entry name" value="Cupin_7"/>
    <property type="match status" value="1"/>
</dbReference>
<evidence type="ECO:0000313" key="2">
    <source>
        <dbReference type="EMBL" id="MEU3786091.1"/>
    </source>
</evidence>
<dbReference type="SUPFAM" id="SSF51182">
    <property type="entry name" value="RmlC-like cupins"/>
    <property type="match status" value="1"/>
</dbReference>
<keyword evidence="2" id="KW-0560">Oxidoreductase</keyword>
<evidence type="ECO:0000259" key="1">
    <source>
        <dbReference type="Pfam" id="PF12973"/>
    </source>
</evidence>
<dbReference type="GO" id="GO:0051213">
    <property type="term" value="F:dioxygenase activity"/>
    <property type="evidence" value="ECO:0007669"/>
    <property type="project" value="UniProtKB-KW"/>
</dbReference>
<dbReference type="InterPro" id="IPR011051">
    <property type="entry name" value="RmlC_Cupin_sf"/>
</dbReference>
<keyword evidence="3" id="KW-1185">Reference proteome</keyword>
<comment type="caution">
    <text evidence="2">The sequence shown here is derived from an EMBL/GenBank/DDBJ whole genome shotgun (WGS) entry which is preliminary data.</text>
</comment>
<reference evidence="2 3" key="1">
    <citation type="submission" date="2024-06" db="EMBL/GenBank/DDBJ databases">
        <title>The Natural Products Discovery Center: Release of the First 8490 Sequenced Strains for Exploring Actinobacteria Biosynthetic Diversity.</title>
        <authorList>
            <person name="Kalkreuter E."/>
            <person name="Kautsar S.A."/>
            <person name="Yang D."/>
            <person name="Bader C.D."/>
            <person name="Teijaro C.N."/>
            <person name="Fluegel L."/>
            <person name="Davis C.M."/>
            <person name="Simpson J.R."/>
            <person name="Lauterbach L."/>
            <person name="Steele A.D."/>
            <person name="Gui C."/>
            <person name="Meng S."/>
            <person name="Li G."/>
            <person name="Viehrig K."/>
            <person name="Ye F."/>
            <person name="Su P."/>
            <person name="Kiefer A.F."/>
            <person name="Nichols A."/>
            <person name="Cepeda A.J."/>
            <person name="Yan W."/>
            <person name="Fan B."/>
            <person name="Jiang Y."/>
            <person name="Adhikari A."/>
            <person name="Zheng C.-J."/>
            <person name="Schuster L."/>
            <person name="Cowan T.M."/>
            <person name="Smanski M.J."/>
            <person name="Chevrette M.G."/>
            <person name="De Carvalho L.P.S."/>
            <person name="Shen B."/>
        </authorList>
    </citation>
    <scope>NUCLEOTIDE SEQUENCE [LARGE SCALE GENOMIC DNA]</scope>
    <source>
        <strain evidence="2 3">NPDC033843</strain>
    </source>
</reference>
<dbReference type="EMBL" id="JBEZVE010000025">
    <property type="protein sequence ID" value="MEU3786091.1"/>
    <property type="molecule type" value="Genomic_DNA"/>
</dbReference>
<evidence type="ECO:0000313" key="3">
    <source>
        <dbReference type="Proteomes" id="UP001550739"/>
    </source>
</evidence>
<dbReference type="InterPro" id="IPR025979">
    <property type="entry name" value="ChrR-like_cupin_dom"/>
</dbReference>
<organism evidence="2 3">
    <name type="scientific">Streptomyces sp. 900129855</name>
    <dbReference type="NCBI Taxonomy" id="3155129"/>
    <lineage>
        <taxon>Bacteria</taxon>
        <taxon>Bacillati</taxon>
        <taxon>Actinomycetota</taxon>
        <taxon>Actinomycetes</taxon>
        <taxon>Kitasatosporales</taxon>
        <taxon>Streptomycetaceae</taxon>
        <taxon>Streptomyces</taxon>
    </lineage>
</organism>
<accession>A0ABV2ZU50</accession>
<dbReference type="Proteomes" id="UP001550739">
    <property type="component" value="Unassembled WGS sequence"/>
</dbReference>
<gene>
    <name evidence="2" type="ORF">AB0E89_37070</name>
</gene>
<sequence length="170" mass="19911">MTTSEEIMAQYVATEARVDRMRDKYALEEGYIGEDSTPWVPFVPNVFIKHLTFDVRGSSAANVLWVQEGGTLGRHRHRGPVSGYVLEGSWRYLEYDWVGRPGDFVRESPGRSHTLYSEHGMKTMFWLNGPLEFLDEEDRVMETVDVFWFIDHYESYCRDNGLKINERLYL</sequence>